<gene>
    <name evidence="1" type="ORF">BXY82_2577</name>
</gene>
<keyword evidence="2" id="KW-1185">Reference proteome</keyword>
<sequence length="410" mass="47811">MAHNLKPTNFNPLTLRPMTSKLPYILLFLVTVSCSSKKQIEKALHSGNYNQAIQEALKKLENNKDNERKQDFVLMLQSAYDKANERDLKQIKHLKKDGNPEHYKSIYDLYLALEARQRAVKPVIPLKVNGNIIHLDFPDYTDKIVESRRAVSNYFYDQGKALLKSNFKMDAKKAYHTFQYIERINPNFKDVRSLMQDAHNLGTDYVIVTIQNQTRQIIPMQLEDDLLNFDTYGLNQFWTVYHANPAHDIAYDYAMELQLKQINVSPEKLHQKEILREKEIVDGWKYKLDAAGNVAKDSLGKDIKIDKIVNVKARYIEYSQLKSTQVLADVVYVDLLSNQTLDVFPIKSEFVFENRFAVYKGDKRALDPTDHELLRNKRLHFPTDAEMVYDTGEDLKLQLKQIINSYNVRK</sequence>
<accession>A0A4V3F8J1</accession>
<protein>
    <recommendedName>
        <fullName evidence="3">Lipoprotein</fullName>
    </recommendedName>
</protein>
<reference evidence="1 2" key="1">
    <citation type="submission" date="2019-03" db="EMBL/GenBank/DDBJ databases">
        <title>Genomic Encyclopedia of Archaeal and Bacterial Type Strains, Phase II (KMG-II): from individual species to whole genera.</title>
        <authorList>
            <person name="Goeker M."/>
        </authorList>
    </citation>
    <scope>NUCLEOTIDE SEQUENCE [LARGE SCALE GENOMIC DNA]</scope>
    <source>
        <strain evidence="1 2">DSM 28135</strain>
    </source>
</reference>
<evidence type="ECO:0000313" key="1">
    <source>
        <dbReference type="EMBL" id="TDU40526.1"/>
    </source>
</evidence>
<dbReference type="EMBL" id="SOBW01000008">
    <property type="protein sequence ID" value="TDU40526.1"/>
    <property type="molecule type" value="Genomic_DNA"/>
</dbReference>
<dbReference type="AlphaFoldDB" id="A0A4V3F8J1"/>
<proteinExistence type="predicted"/>
<dbReference type="PROSITE" id="PS51257">
    <property type="entry name" value="PROKAR_LIPOPROTEIN"/>
    <property type="match status" value="1"/>
</dbReference>
<comment type="caution">
    <text evidence="1">The sequence shown here is derived from an EMBL/GenBank/DDBJ whole genome shotgun (WGS) entry which is preliminary data.</text>
</comment>
<evidence type="ECO:0000313" key="2">
    <source>
        <dbReference type="Proteomes" id="UP000294689"/>
    </source>
</evidence>
<organism evidence="1 2">
    <name type="scientific">Gelidibacter sediminis</name>
    <dbReference type="NCBI Taxonomy" id="1608710"/>
    <lineage>
        <taxon>Bacteria</taxon>
        <taxon>Pseudomonadati</taxon>
        <taxon>Bacteroidota</taxon>
        <taxon>Flavobacteriia</taxon>
        <taxon>Flavobacteriales</taxon>
        <taxon>Flavobacteriaceae</taxon>
        <taxon>Gelidibacter</taxon>
    </lineage>
</organism>
<evidence type="ECO:0008006" key="3">
    <source>
        <dbReference type="Google" id="ProtNLM"/>
    </source>
</evidence>
<dbReference type="Proteomes" id="UP000294689">
    <property type="component" value="Unassembled WGS sequence"/>
</dbReference>
<name>A0A4V3F8J1_9FLAO</name>